<dbReference type="InterPro" id="IPR019734">
    <property type="entry name" value="TPR_rpt"/>
</dbReference>
<dbReference type="Gene3D" id="1.25.40.10">
    <property type="entry name" value="Tetratricopeptide repeat domain"/>
    <property type="match status" value="1"/>
</dbReference>
<keyword evidence="6" id="KW-0418">Kinase</keyword>
<dbReference type="PROSITE" id="PS50005">
    <property type="entry name" value="TPR"/>
    <property type="match status" value="2"/>
</dbReference>
<dbReference type="Gene3D" id="3.30.565.10">
    <property type="entry name" value="Histidine kinase-like ATPase, C-terminal domain"/>
    <property type="match status" value="1"/>
</dbReference>
<reference evidence="15" key="1">
    <citation type="submission" date="2017-01" db="EMBL/GenBank/DDBJ databases">
        <authorList>
            <person name="Varghese N."/>
            <person name="Submissions S."/>
        </authorList>
    </citation>
    <scope>NUCLEOTIDE SEQUENCE [LARGE SCALE GENOMIC DNA]</scope>
    <source>
        <strain evidence="15">DSM 21054</strain>
    </source>
</reference>
<keyword evidence="7" id="KW-0067">ATP-binding</keyword>
<dbReference type="Pfam" id="PF13424">
    <property type="entry name" value="TPR_12"/>
    <property type="match status" value="1"/>
</dbReference>
<keyword evidence="11" id="KW-0472">Membrane</keyword>
<evidence type="ECO:0000256" key="4">
    <source>
        <dbReference type="ARBA" id="ARBA00022679"/>
    </source>
</evidence>
<evidence type="ECO:0000256" key="2">
    <source>
        <dbReference type="ARBA" id="ARBA00012438"/>
    </source>
</evidence>
<dbReference type="PROSITE" id="PS50109">
    <property type="entry name" value="HIS_KIN"/>
    <property type="match status" value="1"/>
</dbReference>
<dbReference type="SUPFAM" id="SSF48452">
    <property type="entry name" value="TPR-like"/>
    <property type="match status" value="2"/>
</dbReference>
<evidence type="ECO:0000256" key="6">
    <source>
        <dbReference type="ARBA" id="ARBA00022777"/>
    </source>
</evidence>
<dbReference type="Gene3D" id="1.20.5.1930">
    <property type="match status" value="1"/>
</dbReference>
<dbReference type="Pfam" id="PF07730">
    <property type="entry name" value="HisKA_3"/>
    <property type="match status" value="1"/>
</dbReference>
<dbReference type="InterPro" id="IPR011990">
    <property type="entry name" value="TPR-like_helical_dom_sf"/>
</dbReference>
<evidence type="ECO:0000259" key="13">
    <source>
        <dbReference type="PROSITE" id="PS50109"/>
    </source>
</evidence>
<dbReference type="EMBL" id="FTOR01000001">
    <property type="protein sequence ID" value="SIS74666.1"/>
    <property type="molecule type" value="Genomic_DNA"/>
</dbReference>
<keyword evidence="3" id="KW-0597">Phosphoprotein</keyword>
<evidence type="ECO:0000256" key="7">
    <source>
        <dbReference type="ARBA" id="ARBA00022840"/>
    </source>
</evidence>
<evidence type="ECO:0000256" key="11">
    <source>
        <dbReference type="SAM" id="Phobius"/>
    </source>
</evidence>
<evidence type="ECO:0000313" key="14">
    <source>
        <dbReference type="EMBL" id="SIS74666.1"/>
    </source>
</evidence>
<keyword evidence="9" id="KW-0802">TPR repeat</keyword>
<keyword evidence="12" id="KW-0732">Signal</keyword>
<dbReference type="Proteomes" id="UP000186917">
    <property type="component" value="Unassembled WGS sequence"/>
</dbReference>
<comment type="catalytic activity">
    <reaction evidence="1">
        <text>ATP + protein L-histidine = ADP + protein N-phospho-L-histidine.</text>
        <dbReference type="EC" id="2.7.13.3"/>
    </reaction>
</comment>
<dbReference type="KEGG" id="fln:FLA_5576"/>
<name>A0A173MPX5_9BACT</name>
<feature type="coiled-coil region" evidence="10">
    <location>
        <begin position="356"/>
        <end position="438"/>
    </location>
</feature>
<dbReference type="PANTHER" id="PTHR24421">
    <property type="entry name" value="NITRATE/NITRITE SENSOR PROTEIN NARX-RELATED"/>
    <property type="match status" value="1"/>
</dbReference>
<gene>
    <name evidence="14" type="ORF">SAMN05421788_101960</name>
</gene>
<dbReference type="OrthoDB" id="617348at2"/>
<accession>A0A173MPX5</accession>
<feature type="transmembrane region" description="Helical" evidence="11">
    <location>
        <begin position="402"/>
        <end position="421"/>
    </location>
</feature>
<feature type="signal peptide" evidence="12">
    <location>
        <begin position="1"/>
        <end position="21"/>
    </location>
</feature>
<protein>
    <recommendedName>
        <fullName evidence="2">histidine kinase</fullName>
        <ecNumber evidence="2">2.7.13.3</ecNumber>
    </recommendedName>
</protein>
<dbReference type="InterPro" id="IPR036890">
    <property type="entry name" value="HATPase_C_sf"/>
</dbReference>
<dbReference type="Pfam" id="PF02518">
    <property type="entry name" value="HATPase_c"/>
    <property type="match status" value="1"/>
</dbReference>
<dbReference type="CDD" id="cd16917">
    <property type="entry name" value="HATPase_UhpB-NarQ-NarX-like"/>
    <property type="match status" value="1"/>
</dbReference>
<dbReference type="SUPFAM" id="SSF55874">
    <property type="entry name" value="ATPase domain of HSP90 chaperone/DNA topoisomerase II/histidine kinase"/>
    <property type="match status" value="1"/>
</dbReference>
<dbReference type="SMART" id="SM00028">
    <property type="entry name" value="TPR"/>
    <property type="match status" value="4"/>
</dbReference>
<feature type="repeat" description="TPR" evidence="9">
    <location>
        <begin position="201"/>
        <end position="234"/>
    </location>
</feature>
<keyword evidence="11" id="KW-0812">Transmembrane</keyword>
<evidence type="ECO:0000256" key="12">
    <source>
        <dbReference type="SAM" id="SignalP"/>
    </source>
</evidence>
<dbReference type="AlphaFoldDB" id="A0A173MPX5"/>
<dbReference type="SMART" id="SM00387">
    <property type="entry name" value="HATPase_c"/>
    <property type="match status" value="1"/>
</dbReference>
<dbReference type="STRING" id="477680.SAMN05421788_101960"/>
<dbReference type="RefSeq" id="WP_084206037.1">
    <property type="nucleotide sequence ID" value="NZ_AP017422.1"/>
</dbReference>
<dbReference type="InterPro" id="IPR050482">
    <property type="entry name" value="Sensor_HK_TwoCompSys"/>
</dbReference>
<feature type="domain" description="Histidine kinase" evidence="13">
    <location>
        <begin position="457"/>
        <end position="653"/>
    </location>
</feature>
<dbReference type="InterPro" id="IPR003594">
    <property type="entry name" value="HATPase_dom"/>
</dbReference>
<sequence>MAKRLIGMFLLFHIAWAPARAQQTDSLLKLLSVAPEDTNKVMLYIQVGRAYEDRETEKAKQYYRMAGELSRKLNYPLGIIKYIANYTYILNNMDANFDSSILLNLEAVAISRKIKDSLYLAKMLFNTGNAYREKGDYEPAQQYYEEGKNIFQKLGDEATEAQGNDMLQLLYFQMHQYEKGIAYGIKAVEGSRKTEQTEWLESALSNLGLNYSAVHRFDKAEQVYQEALALAEKTNNTYVALTQYLNLGDLLLQQGKYQQLFYYCNKALPLARQLGSYASELIALRGIGCYWLSNRQYEQARLYGDSALRMSYRYNLRPERQKTFTFLANLSFASQDIKAGEAYGAQSTLLGDSLLNETMEKRMLDLEKKYELARKESHIQQLEAEKQVHQLAMRQKNTLNTALTITAILLLLIGALLYLAYRNKQKLQQQRINELETENQLVATEAILQGEEQERTRLAKDLHDGLGGMLSGIKYSLNGMRENLVMTNENQLAFARSLDMLDSSINEMRRVAHNMMPEALVKFGLDDALRDFASDINSTGALQVNYQSYNLETAPLKQTVAIAVYRIIQELTGNALKHAGATVLMIQVIHADSRVSITVEDDGAGFDTALLAKSKGIGLAGIRNRITFLRGTMDLHSTPGKGTSVNIEINDVV</sequence>
<dbReference type="GO" id="GO:0016020">
    <property type="term" value="C:membrane"/>
    <property type="evidence" value="ECO:0007669"/>
    <property type="project" value="InterPro"/>
</dbReference>
<evidence type="ECO:0000256" key="8">
    <source>
        <dbReference type="ARBA" id="ARBA00023012"/>
    </source>
</evidence>
<evidence type="ECO:0000256" key="9">
    <source>
        <dbReference type="PROSITE-ProRule" id="PRU00339"/>
    </source>
</evidence>
<dbReference type="PANTHER" id="PTHR24421:SF10">
    <property type="entry name" value="NITRATE_NITRITE SENSOR PROTEIN NARQ"/>
    <property type="match status" value="1"/>
</dbReference>
<proteinExistence type="predicted"/>
<evidence type="ECO:0000256" key="1">
    <source>
        <dbReference type="ARBA" id="ARBA00000085"/>
    </source>
</evidence>
<evidence type="ECO:0000256" key="10">
    <source>
        <dbReference type="SAM" id="Coils"/>
    </source>
</evidence>
<keyword evidence="10" id="KW-0175">Coiled coil</keyword>
<keyword evidence="11" id="KW-1133">Transmembrane helix</keyword>
<keyword evidence="4" id="KW-0808">Transferase</keyword>
<dbReference type="Pfam" id="PF13181">
    <property type="entry name" value="TPR_8"/>
    <property type="match status" value="1"/>
</dbReference>
<dbReference type="EC" id="2.7.13.3" evidence="2"/>
<organism evidence="14 15">
    <name type="scientific">Filimonas lacunae</name>
    <dbReference type="NCBI Taxonomy" id="477680"/>
    <lineage>
        <taxon>Bacteria</taxon>
        <taxon>Pseudomonadati</taxon>
        <taxon>Bacteroidota</taxon>
        <taxon>Chitinophagia</taxon>
        <taxon>Chitinophagales</taxon>
        <taxon>Chitinophagaceae</taxon>
        <taxon>Filimonas</taxon>
    </lineage>
</organism>
<dbReference type="GO" id="GO:0046983">
    <property type="term" value="F:protein dimerization activity"/>
    <property type="evidence" value="ECO:0007669"/>
    <property type="project" value="InterPro"/>
</dbReference>
<keyword evidence="8" id="KW-0902">Two-component regulatory system</keyword>
<dbReference type="GO" id="GO:0000155">
    <property type="term" value="F:phosphorelay sensor kinase activity"/>
    <property type="evidence" value="ECO:0007669"/>
    <property type="project" value="InterPro"/>
</dbReference>
<feature type="repeat" description="TPR" evidence="9">
    <location>
        <begin position="121"/>
        <end position="154"/>
    </location>
</feature>
<evidence type="ECO:0000313" key="15">
    <source>
        <dbReference type="Proteomes" id="UP000186917"/>
    </source>
</evidence>
<keyword evidence="15" id="KW-1185">Reference proteome</keyword>
<dbReference type="InterPro" id="IPR005467">
    <property type="entry name" value="His_kinase_dom"/>
</dbReference>
<keyword evidence="5" id="KW-0547">Nucleotide-binding</keyword>
<evidence type="ECO:0000256" key="5">
    <source>
        <dbReference type="ARBA" id="ARBA00022741"/>
    </source>
</evidence>
<feature type="chain" id="PRO_5011614058" description="histidine kinase" evidence="12">
    <location>
        <begin position="22"/>
        <end position="653"/>
    </location>
</feature>
<evidence type="ECO:0000256" key="3">
    <source>
        <dbReference type="ARBA" id="ARBA00022553"/>
    </source>
</evidence>
<dbReference type="GO" id="GO:0005524">
    <property type="term" value="F:ATP binding"/>
    <property type="evidence" value="ECO:0007669"/>
    <property type="project" value="UniProtKB-KW"/>
</dbReference>
<dbReference type="InterPro" id="IPR011712">
    <property type="entry name" value="Sig_transdc_His_kin_sub3_dim/P"/>
</dbReference>